<feature type="domain" description="Palmitoyltransferase DHHC" evidence="13">
    <location>
        <begin position="132"/>
        <end position="249"/>
    </location>
</feature>
<keyword evidence="4" id="KW-0256">Endoplasmic reticulum</keyword>
<accession>H2AR32</accession>
<feature type="transmembrane region" description="Helical" evidence="12">
    <location>
        <begin position="84"/>
        <end position="104"/>
    </location>
</feature>
<dbReference type="PROSITE" id="PS50216">
    <property type="entry name" value="DHHC"/>
    <property type="match status" value="1"/>
</dbReference>
<dbReference type="GO" id="GO:0030479">
    <property type="term" value="C:actin cortical patch"/>
    <property type="evidence" value="ECO:0007669"/>
    <property type="project" value="EnsemblFungi"/>
</dbReference>
<protein>
    <recommendedName>
        <fullName evidence="12">Palmitoyltransferase</fullName>
        <ecNumber evidence="12">2.3.1.225</ecNumber>
    </recommendedName>
</protein>
<dbReference type="PANTHER" id="PTHR22883">
    <property type="entry name" value="ZINC FINGER DHHC DOMAIN CONTAINING PROTEIN"/>
    <property type="match status" value="1"/>
</dbReference>
<keyword evidence="2 12" id="KW-0808">Transferase</keyword>
<feature type="transmembrane region" description="Helical" evidence="12">
    <location>
        <begin position="5"/>
        <end position="24"/>
    </location>
</feature>
<sequence>MMFRILLNIFVISQIIFLLLSPTLKEFWLFSFYYQRIFVPFLKDDRKYKWKYHLVPIFYVTLYTYMVLLYFTKLNPIIKSQLTILERWVIIPFSLLISLLSGILTMRIRPESSLGFNSSPYQDFEFDSLIFYPNTFCSTCRLEKPARSKHCNICNRCVLLSDHHCIWANNCIGLGNYQYFYTFLVSNTLLLGYAFLRIILLTAYSDIGFPNIVLTFLILSGAFFAILLVFTYLQFALVYDGMTTNEKDKWFTIQEFMREGRLIRTDNGQWLIAHPEEPAGQATRFYSTNAYDHTIYCPVNFRPITHHDEIPNIYDKGSFLKNLKELCKY</sequence>
<evidence type="ECO:0000256" key="10">
    <source>
        <dbReference type="ARBA" id="ARBA00038463"/>
    </source>
</evidence>
<feature type="transmembrane region" description="Helical" evidence="12">
    <location>
        <begin position="52"/>
        <end position="72"/>
    </location>
</feature>
<reference evidence="14 15" key="1">
    <citation type="journal article" date="2011" name="Proc. Natl. Acad. Sci. U.S.A.">
        <title>Evolutionary erosion of yeast sex chromosomes by mating-type switching accidents.</title>
        <authorList>
            <person name="Gordon J.L."/>
            <person name="Armisen D."/>
            <person name="Proux-Wera E."/>
            <person name="Oheigeartaigh S.S."/>
            <person name="Byrne K.P."/>
            <person name="Wolfe K.H."/>
        </authorList>
    </citation>
    <scope>NUCLEOTIDE SEQUENCE [LARGE SCALE GENOMIC DNA]</scope>
    <source>
        <strain evidence="15">ATCC 22294 / BCRC 22015 / CBS 2517 / CECT 1963 / NBRC 1671 / NRRL Y-8276</strain>
    </source>
</reference>
<evidence type="ECO:0000256" key="12">
    <source>
        <dbReference type="RuleBase" id="RU079119"/>
    </source>
</evidence>
<keyword evidence="15" id="KW-1185">Reference proteome</keyword>
<dbReference type="GO" id="GO:0019706">
    <property type="term" value="F:protein-cysteine S-palmitoyltransferase activity"/>
    <property type="evidence" value="ECO:0007669"/>
    <property type="project" value="UniProtKB-EC"/>
</dbReference>
<evidence type="ECO:0000256" key="2">
    <source>
        <dbReference type="ARBA" id="ARBA00022679"/>
    </source>
</evidence>
<dbReference type="InterPro" id="IPR039859">
    <property type="entry name" value="PFA4/ZDH16/20/ERF2-like"/>
</dbReference>
<dbReference type="HOGENOM" id="CLU_042181_2_0_1"/>
<keyword evidence="3 12" id="KW-0812">Transmembrane</keyword>
<evidence type="ECO:0000256" key="6">
    <source>
        <dbReference type="ARBA" id="ARBA00023136"/>
    </source>
</evidence>
<gene>
    <name evidence="14" type="primary">KAFR0B05370</name>
    <name evidence="14" type="ORF">KAFR_0B05370</name>
</gene>
<dbReference type="GO" id="GO:0042144">
    <property type="term" value="P:vacuole fusion, non-autophagic"/>
    <property type="evidence" value="ECO:0007669"/>
    <property type="project" value="EnsemblFungi"/>
</dbReference>
<dbReference type="Proteomes" id="UP000005220">
    <property type="component" value="Chromosome 2"/>
</dbReference>
<dbReference type="GO" id="GO:0030010">
    <property type="term" value="P:establishment of cell polarity"/>
    <property type="evidence" value="ECO:0007669"/>
    <property type="project" value="EnsemblFungi"/>
</dbReference>
<dbReference type="Pfam" id="PF01529">
    <property type="entry name" value="DHHC"/>
    <property type="match status" value="1"/>
</dbReference>
<dbReference type="EMBL" id="HE650822">
    <property type="protein sequence ID" value="CCF56832.1"/>
    <property type="molecule type" value="Genomic_DNA"/>
</dbReference>
<dbReference type="GO" id="GO:0017157">
    <property type="term" value="P:regulation of exocytosis"/>
    <property type="evidence" value="ECO:0007669"/>
    <property type="project" value="EnsemblFungi"/>
</dbReference>
<keyword evidence="5 12" id="KW-1133">Transmembrane helix</keyword>
<comment type="similarity">
    <text evidence="10">Belongs to the DHHC palmitoyltransferase family. SWF1 subfamily.</text>
</comment>
<evidence type="ECO:0000256" key="1">
    <source>
        <dbReference type="ARBA" id="ARBA00004477"/>
    </source>
</evidence>
<evidence type="ECO:0000259" key="13">
    <source>
        <dbReference type="Pfam" id="PF01529"/>
    </source>
</evidence>
<comment type="subcellular location">
    <subcellularLocation>
        <location evidence="1">Endoplasmic reticulum membrane</location>
        <topology evidence="1">Multi-pass membrane protein</topology>
    </subcellularLocation>
</comment>
<evidence type="ECO:0000256" key="9">
    <source>
        <dbReference type="ARBA" id="ARBA00023315"/>
    </source>
</evidence>
<dbReference type="GO" id="GO:0005794">
    <property type="term" value="C:Golgi apparatus"/>
    <property type="evidence" value="ECO:0007669"/>
    <property type="project" value="TreeGrafter"/>
</dbReference>
<feature type="transmembrane region" description="Helical" evidence="12">
    <location>
        <begin position="179"/>
        <end position="200"/>
    </location>
</feature>
<evidence type="ECO:0000256" key="3">
    <source>
        <dbReference type="ARBA" id="ARBA00022692"/>
    </source>
</evidence>
<keyword evidence="6 12" id="KW-0472">Membrane</keyword>
<dbReference type="OrthoDB" id="9909019at2759"/>
<evidence type="ECO:0000256" key="4">
    <source>
        <dbReference type="ARBA" id="ARBA00022824"/>
    </source>
</evidence>
<evidence type="ECO:0000313" key="15">
    <source>
        <dbReference type="Proteomes" id="UP000005220"/>
    </source>
</evidence>
<keyword evidence="8" id="KW-0449">Lipoprotein</keyword>
<dbReference type="GO" id="GO:0032432">
    <property type="term" value="C:actin filament bundle"/>
    <property type="evidence" value="ECO:0007669"/>
    <property type="project" value="EnsemblFungi"/>
</dbReference>
<evidence type="ECO:0000256" key="11">
    <source>
        <dbReference type="ARBA" id="ARBA00048048"/>
    </source>
</evidence>
<name>H2AR32_KAZAF</name>
<evidence type="ECO:0000256" key="8">
    <source>
        <dbReference type="ARBA" id="ARBA00023288"/>
    </source>
</evidence>
<keyword evidence="9 12" id="KW-0012">Acyltransferase</keyword>
<comment type="domain">
    <text evidence="12">The DHHC domain is required for palmitoyltransferase activity.</text>
</comment>
<dbReference type="eggNOG" id="KOG1312">
    <property type="taxonomic scope" value="Eukaryota"/>
</dbReference>
<evidence type="ECO:0000256" key="5">
    <source>
        <dbReference type="ARBA" id="ARBA00022989"/>
    </source>
</evidence>
<evidence type="ECO:0000256" key="7">
    <source>
        <dbReference type="ARBA" id="ARBA00023139"/>
    </source>
</evidence>
<evidence type="ECO:0000313" key="14">
    <source>
        <dbReference type="EMBL" id="CCF56832.1"/>
    </source>
</evidence>
<dbReference type="GO" id="GO:0006612">
    <property type="term" value="P:protein targeting to membrane"/>
    <property type="evidence" value="ECO:0007669"/>
    <property type="project" value="TreeGrafter"/>
</dbReference>
<dbReference type="GeneID" id="13884714"/>
<dbReference type="GO" id="GO:0005789">
    <property type="term" value="C:endoplasmic reticulum membrane"/>
    <property type="evidence" value="ECO:0007669"/>
    <property type="project" value="UniProtKB-SubCell"/>
</dbReference>
<dbReference type="EC" id="2.3.1.225" evidence="12"/>
<dbReference type="STRING" id="1071382.H2AR32"/>
<feature type="transmembrane region" description="Helical" evidence="12">
    <location>
        <begin position="212"/>
        <end position="233"/>
    </location>
</feature>
<comment type="catalytic activity">
    <reaction evidence="11 12">
        <text>L-cysteinyl-[protein] + hexadecanoyl-CoA = S-hexadecanoyl-L-cysteinyl-[protein] + CoA</text>
        <dbReference type="Rhea" id="RHEA:36683"/>
        <dbReference type="Rhea" id="RHEA-COMP:10131"/>
        <dbReference type="Rhea" id="RHEA-COMP:11032"/>
        <dbReference type="ChEBI" id="CHEBI:29950"/>
        <dbReference type="ChEBI" id="CHEBI:57287"/>
        <dbReference type="ChEBI" id="CHEBI:57379"/>
        <dbReference type="ChEBI" id="CHEBI:74151"/>
        <dbReference type="EC" id="2.3.1.225"/>
    </reaction>
</comment>
<dbReference type="KEGG" id="kaf:KAFR_0B05370"/>
<organism evidence="14 15">
    <name type="scientific">Kazachstania africana (strain ATCC 22294 / BCRC 22015 / CBS 2517 / CECT 1963 / NBRC 1671 / NRRL Y-8276)</name>
    <name type="common">Yeast</name>
    <name type="synonym">Kluyveromyces africanus</name>
    <dbReference type="NCBI Taxonomy" id="1071382"/>
    <lineage>
        <taxon>Eukaryota</taxon>
        <taxon>Fungi</taxon>
        <taxon>Dikarya</taxon>
        <taxon>Ascomycota</taxon>
        <taxon>Saccharomycotina</taxon>
        <taxon>Saccharomycetes</taxon>
        <taxon>Saccharomycetales</taxon>
        <taxon>Saccharomycetaceae</taxon>
        <taxon>Kazachstania</taxon>
    </lineage>
</organism>
<dbReference type="InterPro" id="IPR001594">
    <property type="entry name" value="Palmitoyltrfase_DHHC"/>
</dbReference>
<dbReference type="RefSeq" id="XP_003955967.1">
    <property type="nucleotide sequence ID" value="XM_003955918.1"/>
</dbReference>
<proteinExistence type="inferred from homology"/>
<dbReference type="GO" id="GO:0030866">
    <property type="term" value="P:cortical actin cytoskeleton organization"/>
    <property type="evidence" value="ECO:0007669"/>
    <property type="project" value="EnsemblFungi"/>
</dbReference>
<dbReference type="InParanoid" id="H2AR32"/>
<dbReference type="AlphaFoldDB" id="H2AR32"/>
<keyword evidence="7" id="KW-0564">Palmitate</keyword>
<dbReference type="FunCoup" id="H2AR32">
    <property type="interactions" value="43"/>
</dbReference>
<dbReference type="PANTHER" id="PTHR22883:SF489">
    <property type="entry name" value="PALMITOYLTRANSFERASE SWF1"/>
    <property type="match status" value="1"/>
</dbReference>